<feature type="transmembrane region" description="Helical" evidence="7">
    <location>
        <begin position="410"/>
        <end position="430"/>
    </location>
</feature>
<dbReference type="GO" id="GO:0016020">
    <property type="term" value="C:membrane"/>
    <property type="evidence" value="ECO:0007669"/>
    <property type="project" value="UniProtKB-SubCell"/>
</dbReference>
<feature type="transmembrane region" description="Helical" evidence="7">
    <location>
        <begin position="191"/>
        <end position="213"/>
    </location>
</feature>
<dbReference type="SUPFAM" id="SSF103473">
    <property type="entry name" value="MFS general substrate transporter"/>
    <property type="match status" value="1"/>
</dbReference>
<dbReference type="PANTHER" id="PTHR23511">
    <property type="entry name" value="SYNAPTIC VESICLE GLYCOPROTEIN 2"/>
    <property type="match status" value="1"/>
</dbReference>
<keyword evidence="10" id="KW-1185">Reference proteome</keyword>
<comment type="similarity">
    <text evidence="2">Belongs to the major facilitator superfamily.</text>
</comment>
<dbReference type="GO" id="GO:0022857">
    <property type="term" value="F:transmembrane transporter activity"/>
    <property type="evidence" value="ECO:0007669"/>
    <property type="project" value="InterPro"/>
</dbReference>
<dbReference type="PANTHER" id="PTHR23511:SF5">
    <property type="entry name" value="MAJOR FACILITATOR-TYPE TRANSPORTER HXNZ-RELATED"/>
    <property type="match status" value="1"/>
</dbReference>
<dbReference type="InterPro" id="IPR005828">
    <property type="entry name" value="MFS_sugar_transport-like"/>
</dbReference>
<evidence type="ECO:0000256" key="6">
    <source>
        <dbReference type="ARBA" id="ARBA00023136"/>
    </source>
</evidence>
<dbReference type="Gene3D" id="1.20.1250.20">
    <property type="entry name" value="MFS general substrate transporter like domains"/>
    <property type="match status" value="1"/>
</dbReference>
<feature type="transmembrane region" description="Helical" evidence="7">
    <location>
        <begin position="134"/>
        <end position="152"/>
    </location>
</feature>
<dbReference type="Pfam" id="PF07690">
    <property type="entry name" value="MFS_1"/>
    <property type="match status" value="1"/>
</dbReference>
<reference evidence="9" key="1">
    <citation type="submission" date="2025-08" db="UniProtKB">
        <authorList>
            <consortium name="Ensembl"/>
        </authorList>
    </citation>
    <scope>IDENTIFICATION</scope>
</reference>
<evidence type="ECO:0000256" key="2">
    <source>
        <dbReference type="ARBA" id="ARBA00008335"/>
    </source>
</evidence>
<keyword evidence="6 7" id="KW-0472">Membrane</keyword>
<feature type="transmembrane region" description="Helical" evidence="7">
    <location>
        <begin position="387"/>
        <end position="404"/>
    </location>
</feature>
<organism evidence="9 10">
    <name type="scientific">Eptatretus burgeri</name>
    <name type="common">Inshore hagfish</name>
    <dbReference type="NCBI Taxonomy" id="7764"/>
    <lineage>
        <taxon>Eukaryota</taxon>
        <taxon>Metazoa</taxon>
        <taxon>Chordata</taxon>
        <taxon>Craniata</taxon>
        <taxon>Vertebrata</taxon>
        <taxon>Cyclostomata</taxon>
        <taxon>Myxini</taxon>
        <taxon>Myxiniformes</taxon>
        <taxon>Myxinidae</taxon>
        <taxon>Eptatretinae</taxon>
        <taxon>Eptatretus</taxon>
    </lineage>
</organism>
<evidence type="ECO:0000313" key="10">
    <source>
        <dbReference type="Proteomes" id="UP000694388"/>
    </source>
</evidence>
<dbReference type="Proteomes" id="UP000694388">
    <property type="component" value="Unplaced"/>
</dbReference>
<evidence type="ECO:0000256" key="1">
    <source>
        <dbReference type="ARBA" id="ARBA00004141"/>
    </source>
</evidence>
<evidence type="ECO:0000256" key="7">
    <source>
        <dbReference type="SAM" id="Phobius"/>
    </source>
</evidence>
<comment type="subcellular location">
    <subcellularLocation>
        <location evidence="1">Membrane</location>
        <topology evidence="1">Multi-pass membrane protein</topology>
    </subcellularLocation>
</comment>
<protein>
    <submittedName>
        <fullName evidence="9">SV2 related protein</fullName>
    </submittedName>
</protein>
<dbReference type="Pfam" id="PF00083">
    <property type="entry name" value="Sugar_tr"/>
    <property type="match status" value="1"/>
</dbReference>
<feature type="transmembrane region" description="Helical" evidence="7">
    <location>
        <begin position="66"/>
        <end position="89"/>
    </location>
</feature>
<evidence type="ECO:0000256" key="4">
    <source>
        <dbReference type="ARBA" id="ARBA00022692"/>
    </source>
</evidence>
<keyword evidence="5 7" id="KW-1133">Transmembrane helix</keyword>
<reference evidence="9" key="2">
    <citation type="submission" date="2025-09" db="UniProtKB">
        <authorList>
            <consortium name="Ensembl"/>
        </authorList>
    </citation>
    <scope>IDENTIFICATION</scope>
</reference>
<dbReference type="GeneTree" id="ENSGT00940000155403"/>
<dbReference type="AlphaFoldDB" id="A0A8C4R483"/>
<evidence type="ECO:0000256" key="5">
    <source>
        <dbReference type="ARBA" id="ARBA00022989"/>
    </source>
</evidence>
<feature type="transmembrane region" description="Helical" evidence="7">
    <location>
        <begin position="471"/>
        <end position="491"/>
    </location>
</feature>
<evidence type="ECO:0000313" key="9">
    <source>
        <dbReference type="Ensembl" id="ENSEBUP00000024643.1"/>
    </source>
</evidence>
<accession>A0A8C4R483</accession>
<feature type="transmembrane region" description="Helical" evidence="7">
    <location>
        <begin position="301"/>
        <end position="320"/>
    </location>
</feature>
<feature type="transmembrane region" description="Helical" evidence="7">
    <location>
        <begin position="158"/>
        <end position="179"/>
    </location>
</feature>
<dbReference type="InterPro" id="IPR020846">
    <property type="entry name" value="MFS_dom"/>
</dbReference>
<feature type="transmembrane region" description="Helical" evidence="7">
    <location>
        <begin position="101"/>
        <end position="122"/>
    </location>
</feature>
<name>A0A8C4R483_EPTBU</name>
<dbReference type="InterPro" id="IPR036259">
    <property type="entry name" value="MFS_trans_sf"/>
</dbReference>
<dbReference type="InterPro" id="IPR011701">
    <property type="entry name" value="MFS"/>
</dbReference>
<keyword evidence="3" id="KW-0813">Transport</keyword>
<dbReference type="Ensembl" id="ENSEBUT00000025219.1">
    <property type="protein sequence ID" value="ENSEBUP00000024643.1"/>
    <property type="gene ID" value="ENSEBUG00000015185.1"/>
</dbReference>
<sequence>MDSNSTKPGLSLRFRCDSSSSSGHLEDRVEISVIGAPEATKLGTALQECLTVDDVVKALAFGRFHWILVIICGLIWWSIGIAALTITILGPQIQCDWNLTAWNVAIINAIMFVGEAVGASFWGIIADKYGRKTCLLMSMAFSFYFMVLLSFAPKYIWFLFLMFMLGFTVAGAVQVSTLCSEFIISNLRANCLLFIALCWPCGSICMIGMASWMLTFMSWQWFMFICSIPLFIVTVICFWLPESARYYLFRGRPDNTLAIFQRIARFNGTTLPVGTFMARTEQVELGKIQDLFVSQQRRTTLILGFAWFVELFSYYGIVLLTTEMMGMDSSCGASDGTDTTSANCIQPCQTLKPTDYFTMMWTSVAELPGILVATWAADVLGRKPTTICTLLLFCVSLLCLMACVNRTATTVLLFIARAMISGSFQILYVYTTEVFPTMTRAIAVGMCSSCGRVGIISTPFVAQVLIHMFSIYTFVLYASLSFLCCISLLLLPLETKGRILMDGLNDDLAVQKPEDVPKINVNARWWPFGIKKNKAKASRKVCFAKEELSVKF</sequence>
<feature type="domain" description="Major facilitator superfamily (MFS) profile" evidence="8">
    <location>
        <begin position="66"/>
        <end position="496"/>
    </location>
</feature>
<feature type="transmembrane region" description="Helical" evidence="7">
    <location>
        <begin position="219"/>
        <end position="240"/>
    </location>
</feature>
<proteinExistence type="inferred from homology"/>
<evidence type="ECO:0000256" key="3">
    <source>
        <dbReference type="ARBA" id="ARBA00022448"/>
    </source>
</evidence>
<feature type="transmembrane region" description="Helical" evidence="7">
    <location>
        <begin position="359"/>
        <end position="380"/>
    </location>
</feature>
<dbReference type="PROSITE" id="PS50850">
    <property type="entry name" value="MFS"/>
    <property type="match status" value="1"/>
</dbReference>
<evidence type="ECO:0000259" key="8">
    <source>
        <dbReference type="PROSITE" id="PS50850"/>
    </source>
</evidence>
<keyword evidence="4 7" id="KW-0812">Transmembrane</keyword>
<feature type="transmembrane region" description="Helical" evidence="7">
    <location>
        <begin position="442"/>
        <end position="465"/>
    </location>
</feature>